<dbReference type="STRING" id="361077.A0A152A5E4"/>
<proteinExistence type="predicted"/>
<feature type="transmembrane region" description="Helical" evidence="5">
    <location>
        <begin position="615"/>
        <end position="639"/>
    </location>
</feature>
<evidence type="ECO:0000259" key="6">
    <source>
        <dbReference type="PROSITE" id="PS50186"/>
    </source>
</evidence>
<evidence type="ECO:0000256" key="5">
    <source>
        <dbReference type="SAM" id="Phobius"/>
    </source>
</evidence>
<evidence type="ECO:0000313" key="7">
    <source>
        <dbReference type="EMBL" id="KYR01453.1"/>
    </source>
</evidence>
<evidence type="ECO:0000256" key="2">
    <source>
        <dbReference type="ARBA" id="ARBA00022692"/>
    </source>
</evidence>
<dbReference type="GO" id="GO:0046583">
    <property type="term" value="F:monoatomic cation efflux transmembrane transporter activity"/>
    <property type="evidence" value="ECO:0007669"/>
    <property type="project" value="TreeGrafter"/>
</dbReference>
<evidence type="ECO:0000313" key="8">
    <source>
        <dbReference type="Proteomes" id="UP000076078"/>
    </source>
</evidence>
<evidence type="ECO:0000256" key="3">
    <source>
        <dbReference type="ARBA" id="ARBA00022989"/>
    </source>
</evidence>
<dbReference type="InParanoid" id="A0A152A5E4"/>
<reference evidence="7 8" key="1">
    <citation type="submission" date="2015-12" db="EMBL/GenBank/DDBJ databases">
        <title>Dictyostelia acquired genes for synthesis and detection of signals that induce cell-type specialization by lateral gene transfer from prokaryotes.</title>
        <authorList>
            <person name="Gloeckner G."/>
            <person name="Schaap P."/>
        </authorList>
    </citation>
    <scope>NUCLEOTIDE SEQUENCE [LARGE SCALE GENOMIC DNA]</scope>
    <source>
        <strain evidence="7 8">TK</strain>
    </source>
</reference>
<dbReference type="CDD" id="cd09322">
    <property type="entry name" value="TDT_TehA_like"/>
    <property type="match status" value="1"/>
</dbReference>
<dbReference type="Pfam" id="PF03595">
    <property type="entry name" value="SLAC1"/>
    <property type="match status" value="1"/>
</dbReference>
<feature type="transmembrane region" description="Helical" evidence="5">
    <location>
        <begin position="362"/>
        <end position="384"/>
    </location>
</feature>
<keyword evidence="3 5" id="KW-1133">Transmembrane helix</keyword>
<dbReference type="Proteomes" id="UP000076078">
    <property type="component" value="Unassembled WGS sequence"/>
</dbReference>
<evidence type="ECO:0000256" key="1">
    <source>
        <dbReference type="ARBA" id="ARBA00004141"/>
    </source>
</evidence>
<dbReference type="OrthoDB" id="23521at2759"/>
<dbReference type="InterPro" id="IPR038665">
    <property type="entry name" value="Voltage-dep_anion_channel_sf"/>
</dbReference>
<keyword evidence="2 5" id="KW-0812">Transmembrane</keyword>
<dbReference type="PANTHER" id="PTHR37955:SF1">
    <property type="entry name" value="DEP DOMAIN-CONTAINING PROTEIN"/>
    <property type="match status" value="1"/>
</dbReference>
<protein>
    <recommendedName>
        <fullName evidence="6">DEP domain-containing protein</fullName>
    </recommendedName>
</protein>
<feature type="transmembrane region" description="Helical" evidence="5">
    <location>
        <begin position="551"/>
        <end position="573"/>
    </location>
</feature>
<dbReference type="AlphaFoldDB" id="A0A152A5E4"/>
<feature type="domain" description="DEP" evidence="6">
    <location>
        <begin position="45"/>
        <end position="113"/>
    </location>
</feature>
<comment type="caution">
    <text evidence="7">The sequence shown here is derived from an EMBL/GenBank/DDBJ whole genome shotgun (WGS) entry which is preliminary data.</text>
</comment>
<name>A0A152A5E4_TIELA</name>
<gene>
    <name evidence="7" type="ORF">DLAC_01434</name>
</gene>
<organism evidence="7 8">
    <name type="scientific">Tieghemostelium lacteum</name>
    <name type="common">Slime mold</name>
    <name type="synonym">Dictyostelium lacteum</name>
    <dbReference type="NCBI Taxonomy" id="361077"/>
    <lineage>
        <taxon>Eukaryota</taxon>
        <taxon>Amoebozoa</taxon>
        <taxon>Evosea</taxon>
        <taxon>Eumycetozoa</taxon>
        <taxon>Dictyostelia</taxon>
        <taxon>Dictyosteliales</taxon>
        <taxon>Raperosteliaceae</taxon>
        <taxon>Tieghemostelium</taxon>
    </lineage>
</organism>
<dbReference type="PROSITE" id="PS50186">
    <property type="entry name" value="DEP"/>
    <property type="match status" value="1"/>
</dbReference>
<feature type="transmembrane region" description="Helical" evidence="5">
    <location>
        <begin position="463"/>
        <end position="483"/>
    </location>
</feature>
<accession>A0A152A5E4</accession>
<dbReference type="GO" id="GO:0005886">
    <property type="term" value="C:plasma membrane"/>
    <property type="evidence" value="ECO:0007669"/>
    <property type="project" value="TreeGrafter"/>
</dbReference>
<feature type="transmembrane region" description="Helical" evidence="5">
    <location>
        <begin position="430"/>
        <end position="451"/>
    </location>
</feature>
<feature type="transmembrane region" description="Helical" evidence="5">
    <location>
        <begin position="489"/>
        <end position="512"/>
    </location>
</feature>
<comment type="subcellular location">
    <subcellularLocation>
        <location evidence="1">Membrane</location>
        <topology evidence="1">Multi-pass membrane protein</topology>
    </subcellularLocation>
</comment>
<feature type="transmembrane region" description="Helical" evidence="5">
    <location>
        <begin position="331"/>
        <end position="350"/>
    </location>
</feature>
<feature type="transmembrane region" description="Helical" evidence="5">
    <location>
        <begin position="585"/>
        <end position="603"/>
    </location>
</feature>
<feature type="transmembrane region" description="Helical" evidence="5">
    <location>
        <begin position="519"/>
        <end position="539"/>
    </location>
</feature>
<evidence type="ECO:0000256" key="4">
    <source>
        <dbReference type="ARBA" id="ARBA00023136"/>
    </source>
</evidence>
<dbReference type="EMBL" id="LODT01000006">
    <property type="protein sequence ID" value="KYR01453.1"/>
    <property type="molecule type" value="Genomic_DNA"/>
</dbReference>
<dbReference type="GO" id="GO:0035556">
    <property type="term" value="P:intracellular signal transduction"/>
    <property type="evidence" value="ECO:0007669"/>
    <property type="project" value="InterPro"/>
</dbReference>
<keyword evidence="8" id="KW-1185">Reference proteome</keyword>
<sequence length="649" mass="75476">MLNEHQIRILLIFYRFIKRYLVFSHLKRGDKIVDENNNKYKYVRGYEIIEWLVISSVKIIDPVEAAAICQILLDYRFIIEYHCSCMTKNGISQCKSKVKHSLWMKSRKYLFSDIGYYTMVMLDKVVSYDEMFQYIRSIEKQNPQIDYNQHFYKIFPNNSQLVKIIYNIEYEKLIQTVQSPLPNNDHIDVNPQTMGDLSIPQEMKNEFTTQIPMAPLPPSDTILDIDRFNELKNMEISIPIPSDDDTDIDEKEKEEEKLSELRNKDLGYIEPDDTVIIPPIIKRIELEDIKTEIIQSPTNNNYNHENEYIRFVHGNYHPVELDLDDIKWIKFIPVLIFLAVLSTSGMAVQWKNMHIIFNTPRFIYIIFAVVASFFWVTSFFTMVYSWRYRGTLFRMLRDKNQVTILASISMSLFQLSSLSFDFSVGLCKTLFWIGIVLQSMAIFLIYAQLIIRIKKDKDKTITPSFIFTGAGFVIAGGVASDLGYNTIKWITWGFSSIYCQIFFFIIIIGYYINGLLPKSLIPSQTILVGYVSLSFAAFVKIQHGLTPLGRVIYTIMWINVATTIVIWCIMLIYSPGNEIYFKCTYWGFVFPVVAMSSAVLNYYQYTPNSNACKILSIVAVSIADLDYAIILGLTLYYLFTKNLFIPSKV</sequence>
<dbReference type="InterPro" id="IPR004695">
    <property type="entry name" value="SLAC1/Mae1/Ssu1/TehA"/>
</dbReference>
<keyword evidence="4 5" id="KW-0472">Membrane</keyword>
<dbReference type="InterPro" id="IPR000591">
    <property type="entry name" value="DEP_dom"/>
</dbReference>
<dbReference type="Gene3D" id="1.50.10.150">
    <property type="entry name" value="Voltage-dependent anion channel"/>
    <property type="match status" value="1"/>
</dbReference>
<dbReference type="InterPro" id="IPR052951">
    <property type="entry name" value="Tellurite_res_ion_channel"/>
</dbReference>
<dbReference type="PANTHER" id="PTHR37955">
    <property type="entry name" value="TELLURITE RESISTANCE PROTEIN TEHA"/>
    <property type="match status" value="1"/>
</dbReference>